<dbReference type="PROSITE" id="PS51820">
    <property type="entry name" value="PA14"/>
    <property type="match status" value="1"/>
</dbReference>
<accession>A0AAD1Y1U6</accession>
<evidence type="ECO:0000259" key="2">
    <source>
        <dbReference type="PROSITE" id="PS51820"/>
    </source>
</evidence>
<feature type="transmembrane region" description="Helical" evidence="1">
    <location>
        <begin position="457"/>
        <end position="478"/>
    </location>
</feature>
<feature type="transmembrane region" description="Helical" evidence="1">
    <location>
        <begin position="532"/>
        <end position="550"/>
    </location>
</feature>
<name>A0AAD1Y1U6_EUPCR</name>
<dbReference type="EMBL" id="CAMPGE010025994">
    <property type="protein sequence ID" value="CAI2383696.1"/>
    <property type="molecule type" value="Genomic_DNA"/>
</dbReference>
<dbReference type="Proteomes" id="UP001295684">
    <property type="component" value="Unassembled WGS sequence"/>
</dbReference>
<reference evidence="3" key="1">
    <citation type="submission" date="2023-07" db="EMBL/GenBank/DDBJ databases">
        <authorList>
            <consortium name="AG Swart"/>
            <person name="Singh M."/>
            <person name="Singh A."/>
            <person name="Seah K."/>
            <person name="Emmerich C."/>
        </authorList>
    </citation>
    <scope>NUCLEOTIDE SEQUENCE</scope>
    <source>
        <strain evidence="3">DP1</strain>
    </source>
</reference>
<evidence type="ECO:0000256" key="1">
    <source>
        <dbReference type="SAM" id="Phobius"/>
    </source>
</evidence>
<feature type="transmembrane region" description="Helical" evidence="1">
    <location>
        <begin position="26"/>
        <end position="46"/>
    </location>
</feature>
<dbReference type="SUPFAM" id="SSF56988">
    <property type="entry name" value="Anthrax protective antigen"/>
    <property type="match status" value="1"/>
</dbReference>
<organism evidence="3 4">
    <name type="scientific">Euplotes crassus</name>
    <dbReference type="NCBI Taxonomy" id="5936"/>
    <lineage>
        <taxon>Eukaryota</taxon>
        <taxon>Sar</taxon>
        <taxon>Alveolata</taxon>
        <taxon>Ciliophora</taxon>
        <taxon>Intramacronucleata</taxon>
        <taxon>Spirotrichea</taxon>
        <taxon>Hypotrichia</taxon>
        <taxon>Euplotida</taxon>
        <taxon>Euplotidae</taxon>
        <taxon>Moneuplotes</taxon>
    </lineage>
</organism>
<keyword evidence="4" id="KW-1185">Reference proteome</keyword>
<feature type="transmembrane region" description="Helical" evidence="1">
    <location>
        <begin position="672"/>
        <end position="690"/>
    </location>
</feature>
<keyword evidence="1" id="KW-0812">Transmembrane</keyword>
<feature type="transmembrane region" description="Helical" evidence="1">
    <location>
        <begin position="384"/>
        <end position="403"/>
    </location>
</feature>
<gene>
    <name evidence="3" type="ORF">ECRASSUSDP1_LOCUS25205</name>
</gene>
<feature type="transmembrane region" description="Helical" evidence="1">
    <location>
        <begin position="586"/>
        <end position="605"/>
    </location>
</feature>
<evidence type="ECO:0000313" key="3">
    <source>
        <dbReference type="EMBL" id="CAI2383696.1"/>
    </source>
</evidence>
<dbReference type="InterPro" id="IPR013783">
    <property type="entry name" value="Ig-like_fold"/>
</dbReference>
<dbReference type="InterPro" id="IPR011658">
    <property type="entry name" value="PA14_dom"/>
</dbReference>
<feature type="transmembrane region" description="Helical" evidence="1">
    <location>
        <begin position="345"/>
        <end position="363"/>
    </location>
</feature>
<feature type="transmembrane region" description="Helical" evidence="1">
    <location>
        <begin position="642"/>
        <end position="660"/>
    </location>
</feature>
<proteinExistence type="predicted"/>
<dbReference type="Pfam" id="PF07691">
    <property type="entry name" value="PA14"/>
    <property type="match status" value="1"/>
</dbReference>
<dbReference type="Gene3D" id="2.60.40.10">
    <property type="entry name" value="Immunoglobulins"/>
    <property type="match status" value="1"/>
</dbReference>
<feature type="transmembrane region" description="Helical" evidence="1">
    <location>
        <begin position="611"/>
        <end position="630"/>
    </location>
</feature>
<sequence length="699" mass="78409">MKLIIGKDPFLSSGERRIDRDNCRKLGAIHLIVLAFILEIATTAFAPDLAKSSVTWSGGLSQITSSSYTVTAEVKDSDGNPLNAGDIMYLDIRNKCTWSGDFVCIDDALSSDSLSDIKLMKMTSHNNGTYTTSYTVEIEGDITLTVIGLETDIIQGRFFDDYNFNTYVETNKISGSGIDFNWMSGSLSPLTSTDYCSIVFDSILIPPNFGDIEFHLEYDDNAKVYLNENLAVNAQLQTPAENVTFSKTINEDTAQWLRIEYQEEQLDAFLKLRYRSGASFVNVPASSYHFPYRFGTMDVTTSCQAGTVFNTTTSSCDTVVPQSQTSEQENSLEEQDNVMKEQGQAVATASSAAVAATMVVSGVSTISSGGSPQSMFSAVNQFQLLLLFPLFDFYLPTLVVSFYESLDWTLFSFDFIDTDKIPLLQDLKIEFEEAQSSKALNIVGIEQKSSVINISSLVLMIFFVACIHLGVAIVYCLCKPGKDPNCMQKMISKIFNHLTFNFYIRLITETLMVTCISCFSEMYAFNTDGNKMISLVFSCIVVTLLVVFLLSECAYWQRNHTIDSEDLSPHFSEIFAGLKKEKWSRLYLIQNSWRKFFLCLILLLLPSSLNYVRICLFCLVQLMFAVYVLIHRPFEMTRDNIREVISEVMVSGYAISFIYLHKKSAWDDTVAYAYIYTSTGNVFIGFIISMSKLSDLTSP</sequence>
<feature type="domain" description="PA14" evidence="2">
    <location>
        <begin position="149"/>
        <end position="288"/>
    </location>
</feature>
<dbReference type="Gene3D" id="3.90.182.10">
    <property type="entry name" value="Toxin - Anthrax Protective Antigen,domain 1"/>
    <property type="match status" value="1"/>
</dbReference>
<comment type="caution">
    <text evidence="3">The sequence shown here is derived from an EMBL/GenBank/DDBJ whole genome shotgun (WGS) entry which is preliminary data.</text>
</comment>
<dbReference type="AlphaFoldDB" id="A0AAD1Y1U6"/>
<protein>
    <recommendedName>
        <fullName evidence="2">PA14 domain-containing protein</fullName>
    </recommendedName>
</protein>
<keyword evidence="1" id="KW-0472">Membrane</keyword>
<keyword evidence="1" id="KW-1133">Transmembrane helix</keyword>
<feature type="transmembrane region" description="Helical" evidence="1">
    <location>
        <begin position="498"/>
        <end position="520"/>
    </location>
</feature>
<dbReference type="InterPro" id="IPR037524">
    <property type="entry name" value="PA14/GLEYA"/>
</dbReference>
<evidence type="ECO:0000313" key="4">
    <source>
        <dbReference type="Proteomes" id="UP001295684"/>
    </source>
</evidence>